<evidence type="ECO:0000256" key="1">
    <source>
        <dbReference type="ARBA" id="ARBA00004141"/>
    </source>
</evidence>
<name>A0A195BWW8_9HYME</name>
<accession>A0A195BWW8</accession>
<keyword evidence="2" id="KW-0297">G-protein coupled receptor</keyword>
<feature type="transmembrane region" description="Helical" evidence="6">
    <location>
        <begin position="78"/>
        <end position="102"/>
    </location>
</feature>
<feature type="transmembrane region" description="Helical" evidence="6">
    <location>
        <begin position="122"/>
        <end position="142"/>
    </location>
</feature>
<dbReference type="GO" id="GO:0004930">
    <property type="term" value="F:G protein-coupled receptor activity"/>
    <property type="evidence" value="ECO:0007669"/>
    <property type="project" value="UniProtKB-KW"/>
</dbReference>
<evidence type="ECO:0000313" key="8">
    <source>
        <dbReference type="Proteomes" id="UP000078540"/>
    </source>
</evidence>
<reference evidence="7 8" key="1">
    <citation type="submission" date="2015-09" db="EMBL/GenBank/DDBJ databases">
        <title>Atta colombica WGS genome.</title>
        <authorList>
            <person name="Nygaard S."/>
            <person name="Hu H."/>
            <person name="Boomsma J."/>
            <person name="Zhang G."/>
        </authorList>
    </citation>
    <scope>NUCLEOTIDE SEQUENCE [LARGE SCALE GENOMIC DNA]</scope>
    <source>
        <strain evidence="7">Treedump-2</strain>
        <tissue evidence="7">Whole body</tissue>
    </source>
</reference>
<gene>
    <name evidence="7" type="ORF">ALC53_00911</name>
</gene>
<comment type="subcellular location">
    <subcellularLocation>
        <location evidence="1">Membrane</location>
        <topology evidence="1">Multi-pass membrane protein</topology>
    </subcellularLocation>
</comment>
<keyword evidence="4" id="KW-0807">Transducer</keyword>
<dbReference type="PANTHER" id="PTHR24243:SF230">
    <property type="entry name" value="G-PROTEIN COUPLED RECEPTORS FAMILY 1 PROFILE DOMAIN-CONTAINING PROTEIN"/>
    <property type="match status" value="1"/>
</dbReference>
<keyword evidence="6" id="KW-0812">Transmembrane</keyword>
<keyword evidence="3" id="KW-0675">Receptor</keyword>
<evidence type="ECO:0000256" key="3">
    <source>
        <dbReference type="ARBA" id="ARBA00023170"/>
    </source>
</evidence>
<dbReference type="Proteomes" id="UP000078540">
    <property type="component" value="Unassembled WGS sequence"/>
</dbReference>
<feature type="compositionally biased region" description="Polar residues" evidence="5">
    <location>
        <begin position="7"/>
        <end position="24"/>
    </location>
</feature>
<evidence type="ECO:0000313" key="7">
    <source>
        <dbReference type="EMBL" id="KYM92456.1"/>
    </source>
</evidence>
<dbReference type="SUPFAM" id="SSF81321">
    <property type="entry name" value="Family A G protein-coupled receptor-like"/>
    <property type="match status" value="1"/>
</dbReference>
<organism evidence="7 8">
    <name type="scientific">Atta colombica</name>
    <dbReference type="NCBI Taxonomy" id="520822"/>
    <lineage>
        <taxon>Eukaryota</taxon>
        <taxon>Metazoa</taxon>
        <taxon>Ecdysozoa</taxon>
        <taxon>Arthropoda</taxon>
        <taxon>Hexapoda</taxon>
        <taxon>Insecta</taxon>
        <taxon>Pterygota</taxon>
        <taxon>Neoptera</taxon>
        <taxon>Endopterygota</taxon>
        <taxon>Hymenoptera</taxon>
        <taxon>Apocrita</taxon>
        <taxon>Aculeata</taxon>
        <taxon>Formicoidea</taxon>
        <taxon>Formicidae</taxon>
        <taxon>Myrmicinae</taxon>
        <taxon>Atta</taxon>
    </lineage>
</organism>
<dbReference type="STRING" id="520822.A0A195BWW8"/>
<keyword evidence="6" id="KW-1133">Transmembrane helix</keyword>
<keyword evidence="6" id="KW-0472">Membrane</keyword>
<evidence type="ECO:0000256" key="4">
    <source>
        <dbReference type="ARBA" id="ARBA00023224"/>
    </source>
</evidence>
<dbReference type="EMBL" id="KQ976401">
    <property type="protein sequence ID" value="KYM92456.1"/>
    <property type="molecule type" value="Genomic_DNA"/>
</dbReference>
<evidence type="ECO:0000256" key="5">
    <source>
        <dbReference type="SAM" id="MobiDB-lite"/>
    </source>
</evidence>
<protein>
    <recommendedName>
        <fullName evidence="9">G-protein coupled receptors family 1 profile domain-containing protein</fullName>
    </recommendedName>
</protein>
<sequence length="251" mass="28514">MNLVSLVGTNGTRRPPSQQSSFHSSKNHSRHQPASAPPSTPRNACQMTEIEAPCIHVRSSCRNLGSTRFNQESITKMLVLISTVFILLNLPSYVIRLCVFFFALAKKDTPETLWCLQQFFMLLYYTNFSINFLLYAMCGITFRRCLEQILRRILKSMTRYHCSPQSKPVKHQRSLVGNQRIDRSSLSDTANLESQYTAKDTPPNSVSIAIRKLASHHQVVSRKHRIPRLNANLFARNGLPTPNNGCGHRRG</sequence>
<dbReference type="GO" id="GO:0005886">
    <property type="term" value="C:plasma membrane"/>
    <property type="evidence" value="ECO:0007669"/>
    <property type="project" value="TreeGrafter"/>
</dbReference>
<feature type="region of interest" description="Disordered" evidence="5">
    <location>
        <begin position="1"/>
        <end position="43"/>
    </location>
</feature>
<dbReference type="AlphaFoldDB" id="A0A195BWW8"/>
<keyword evidence="8" id="KW-1185">Reference proteome</keyword>
<evidence type="ECO:0000256" key="6">
    <source>
        <dbReference type="SAM" id="Phobius"/>
    </source>
</evidence>
<dbReference type="Gene3D" id="1.20.1070.10">
    <property type="entry name" value="Rhodopsin 7-helix transmembrane proteins"/>
    <property type="match status" value="1"/>
</dbReference>
<evidence type="ECO:0000256" key="2">
    <source>
        <dbReference type="ARBA" id="ARBA00023040"/>
    </source>
</evidence>
<proteinExistence type="predicted"/>
<evidence type="ECO:0008006" key="9">
    <source>
        <dbReference type="Google" id="ProtNLM"/>
    </source>
</evidence>
<dbReference type="PANTHER" id="PTHR24243">
    <property type="entry name" value="G-PROTEIN COUPLED RECEPTOR"/>
    <property type="match status" value="1"/>
</dbReference>